<keyword evidence="1" id="KW-0812">Transmembrane</keyword>
<protein>
    <submittedName>
        <fullName evidence="2">Uncharacterized protein</fullName>
    </submittedName>
</protein>
<keyword evidence="1" id="KW-1133">Transmembrane helix</keyword>
<evidence type="ECO:0000313" key="2">
    <source>
        <dbReference type="EMBL" id="QHT29428.1"/>
    </source>
</evidence>
<dbReference type="EMBL" id="MN738877">
    <property type="protein sequence ID" value="QHT29428.1"/>
    <property type="molecule type" value="Genomic_DNA"/>
</dbReference>
<accession>A0A6C0EK89</accession>
<sequence length="140" mass="15387">MNSPWWVVLIWILVILGVLVGIAYGGYRLYKYLSKSGTCNFVPFTPNSSLRLRQSIGDSDMVQAGYITCSGGGPLWQHNKITILNKGPGTFYIGPVPDSNLPQELDSGDSMVMDMGTQSPNVYYKTGSKYIIPNLSIKTT</sequence>
<reference evidence="2" key="1">
    <citation type="journal article" date="2020" name="Nature">
        <title>Giant virus diversity and host interactions through global metagenomics.</title>
        <authorList>
            <person name="Schulz F."/>
            <person name="Roux S."/>
            <person name="Paez-Espino D."/>
            <person name="Jungbluth S."/>
            <person name="Walsh D.A."/>
            <person name="Denef V.J."/>
            <person name="McMahon K.D."/>
            <person name="Konstantinidis K.T."/>
            <person name="Eloe-Fadrosh E.A."/>
            <person name="Kyrpides N.C."/>
            <person name="Woyke T."/>
        </authorList>
    </citation>
    <scope>NUCLEOTIDE SEQUENCE</scope>
    <source>
        <strain evidence="2">GVMAG-M-3300005589-24</strain>
    </source>
</reference>
<dbReference type="AlphaFoldDB" id="A0A6C0EK89"/>
<proteinExistence type="predicted"/>
<keyword evidence="1" id="KW-0472">Membrane</keyword>
<name>A0A6C0EK89_9ZZZZ</name>
<organism evidence="2">
    <name type="scientific">viral metagenome</name>
    <dbReference type="NCBI Taxonomy" id="1070528"/>
    <lineage>
        <taxon>unclassified sequences</taxon>
        <taxon>metagenomes</taxon>
        <taxon>organismal metagenomes</taxon>
    </lineage>
</organism>
<evidence type="ECO:0000256" key="1">
    <source>
        <dbReference type="SAM" id="Phobius"/>
    </source>
</evidence>
<feature type="transmembrane region" description="Helical" evidence="1">
    <location>
        <begin position="6"/>
        <end position="27"/>
    </location>
</feature>